<proteinExistence type="predicted"/>
<keyword evidence="2" id="KW-1185">Reference proteome</keyword>
<protein>
    <submittedName>
        <fullName evidence="1">Uncharacterized protein</fullName>
    </submittedName>
</protein>
<gene>
    <name evidence="1" type="ORF">BQ8482_530004</name>
</gene>
<reference evidence="2" key="1">
    <citation type="submission" date="2016-12" db="EMBL/GenBank/DDBJ databases">
        <authorList>
            <person name="Brunel B."/>
        </authorList>
    </citation>
    <scope>NUCLEOTIDE SEQUENCE [LARGE SCALE GENOMIC DNA]</scope>
</reference>
<dbReference type="Gene3D" id="3.20.20.70">
    <property type="entry name" value="Aldolase class I"/>
    <property type="match status" value="1"/>
</dbReference>
<dbReference type="Pfam" id="PF05853">
    <property type="entry name" value="BKACE"/>
    <property type="match status" value="1"/>
</dbReference>
<name>A0A2P9AUF8_9HYPH</name>
<dbReference type="Proteomes" id="UP000245698">
    <property type="component" value="Unassembled WGS sequence"/>
</dbReference>
<dbReference type="GO" id="GO:0043720">
    <property type="term" value="F:3-keto-5-aminohexanoate cleavage activity"/>
    <property type="evidence" value="ECO:0007669"/>
    <property type="project" value="InterPro"/>
</dbReference>
<accession>A0A2P9AUF8</accession>
<dbReference type="InterPro" id="IPR013785">
    <property type="entry name" value="Aldolase_TIM"/>
</dbReference>
<evidence type="ECO:0000313" key="2">
    <source>
        <dbReference type="Proteomes" id="UP000245698"/>
    </source>
</evidence>
<sequence>MVQVTEAPEAASLALREFLTGPEDEKPFADFLAWLQRERVLPQIILYEPAETIRLAELQRRGLIPWRDLPVLFVLGATPSARPRIPRAFRHFLLPT</sequence>
<organism evidence="1 2">
    <name type="scientific">Mesorhizobium delmotii</name>
    <dbReference type="NCBI Taxonomy" id="1631247"/>
    <lineage>
        <taxon>Bacteria</taxon>
        <taxon>Pseudomonadati</taxon>
        <taxon>Pseudomonadota</taxon>
        <taxon>Alphaproteobacteria</taxon>
        <taxon>Hyphomicrobiales</taxon>
        <taxon>Phyllobacteriaceae</taxon>
        <taxon>Mesorhizobium</taxon>
    </lineage>
</organism>
<evidence type="ECO:0000313" key="1">
    <source>
        <dbReference type="EMBL" id="SJM34834.1"/>
    </source>
</evidence>
<dbReference type="AlphaFoldDB" id="A0A2P9AUF8"/>
<dbReference type="EMBL" id="FUIG01000063">
    <property type="protein sequence ID" value="SJM34834.1"/>
    <property type="molecule type" value="Genomic_DNA"/>
</dbReference>
<dbReference type="InterPro" id="IPR008567">
    <property type="entry name" value="BKACE"/>
</dbReference>